<protein>
    <submittedName>
        <fullName evidence="4">NADPH:quinone reductase-like Zn-dependent oxidoreductase</fullName>
    </submittedName>
</protein>
<accession>A0A927RBP5</accession>
<sequence length="286" mass="28601">MRALVYDPAVRHGLRLGEAPDPVPGPRQVLVRIAATSLNFGEVMVTAAAADGSGPPVGARVVTYGWSGGWGELRAVDTTELAVLPDGVDLGVAAALPVAGVTALRALRRLGAVVGRRVLITGASGGVGRFAVQLAARAGAQVVAAVGRPERGAGLAELGASDVVSGGLDGVREPFVGVIDNVGGPLLAAAYALLAPGGLAVSVGKASLEPTTIDFERARLANAGARIEAFTVGTGFGPDLAYLASLVAAGALDPQVGWRGGWERAGEAAEALLNRQVTGKAVLDVA</sequence>
<dbReference type="GO" id="GO:0070402">
    <property type="term" value="F:NADPH binding"/>
    <property type="evidence" value="ECO:0007669"/>
    <property type="project" value="TreeGrafter"/>
</dbReference>
<evidence type="ECO:0000259" key="3">
    <source>
        <dbReference type="SMART" id="SM00829"/>
    </source>
</evidence>
<dbReference type="GO" id="GO:0016651">
    <property type="term" value="F:oxidoreductase activity, acting on NAD(P)H"/>
    <property type="evidence" value="ECO:0007669"/>
    <property type="project" value="TreeGrafter"/>
</dbReference>
<dbReference type="EMBL" id="JADBEM010000001">
    <property type="protein sequence ID" value="MBE1606285.1"/>
    <property type="molecule type" value="Genomic_DNA"/>
</dbReference>
<dbReference type="AlphaFoldDB" id="A0A927RBP5"/>
<evidence type="ECO:0000256" key="2">
    <source>
        <dbReference type="ARBA" id="ARBA00023002"/>
    </source>
</evidence>
<evidence type="ECO:0000313" key="4">
    <source>
        <dbReference type="EMBL" id="MBE1606285.1"/>
    </source>
</evidence>
<proteinExistence type="predicted"/>
<dbReference type="CDD" id="cd08270">
    <property type="entry name" value="MDR4"/>
    <property type="match status" value="1"/>
</dbReference>
<feature type="domain" description="Enoyl reductase (ER)" evidence="3">
    <location>
        <begin position="9"/>
        <end position="283"/>
    </location>
</feature>
<keyword evidence="5" id="KW-1185">Reference proteome</keyword>
<dbReference type="Gene3D" id="3.90.180.10">
    <property type="entry name" value="Medium-chain alcohol dehydrogenases, catalytic domain"/>
    <property type="match status" value="2"/>
</dbReference>
<keyword evidence="1" id="KW-0521">NADP</keyword>
<evidence type="ECO:0000313" key="5">
    <source>
        <dbReference type="Proteomes" id="UP000638648"/>
    </source>
</evidence>
<gene>
    <name evidence="4" type="ORF">HEB94_003133</name>
</gene>
<dbReference type="InterPro" id="IPR011032">
    <property type="entry name" value="GroES-like_sf"/>
</dbReference>
<dbReference type="SMART" id="SM00829">
    <property type="entry name" value="PKS_ER"/>
    <property type="match status" value="1"/>
</dbReference>
<organism evidence="4 5">
    <name type="scientific">Actinopolymorpha pittospori</name>
    <dbReference type="NCBI Taxonomy" id="648752"/>
    <lineage>
        <taxon>Bacteria</taxon>
        <taxon>Bacillati</taxon>
        <taxon>Actinomycetota</taxon>
        <taxon>Actinomycetes</taxon>
        <taxon>Propionibacteriales</taxon>
        <taxon>Actinopolymorphaceae</taxon>
        <taxon>Actinopolymorpha</taxon>
    </lineage>
</organism>
<dbReference type="SUPFAM" id="SSF51735">
    <property type="entry name" value="NAD(P)-binding Rossmann-fold domains"/>
    <property type="match status" value="1"/>
</dbReference>
<dbReference type="Proteomes" id="UP000638648">
    <property type="component" value="Unassembled WGS sequence"/>
</dbReference>
<dbReference type="InterPro" id="IPR013149">
    <property type="entry name" value="ADH-like_C"/>
</dbReference>
<keyword evidence="2" id="KW-0560">Oxidoreductase</keyword>
<dbReference type="PANTHER" id="PTHR48106">
    <property type="entry name" value="QUINONE OXIDOREDUCTASE PIG3-RELATED"/>
    <property type="match status" value="1"/>
</dbReference>
<dbReference type="InterPro" id="IPR020843">
    <property type="entry name" value="ER"/>
</dbReference>
<name>A0A927RBP5_9ACTN</name>
<reference evidence="4" key="1">
    <citation type="submission" date="2020-10" db="EMBL/GenBank/DDBJ databases">
        <title>Sequencing the genomes of 1000 actinobacteria strains.</title>
        <authorList>
            <person name="Klenk H.-P."/>
        </authorList>
    </citation>
    <scope>NUCLEOTIDE SEQUENCE</scope>
    <source>
        <strain evidence="4">DSM 45354</strain>
    </source>
</reference>
<comment type="caution">
    <text evidence="4">The sequence shown here is derived from an EMBL/GenBank/DDBJ whole genome shotgun (WGS) entry which is preliminary data.</text>
</comment>
<dbReference type="RefSeq" id="WP_192750440.1">
    <property type="nucleotide sequence ID" value="NZ_BAABJL010000085.1"/>
</dbReference>
<evidence type="ECO:0000256" key="1">
    <source>
        <dbReference type="ARBA" id="ARBA00022857"/>
    </source>
</evidence>
<dbReference type="SUPFAM" id="SSF50129">
    <property type="entry name" value="GroES-like"/>
    <property type="match status" value="1"/>
</dbReference>
<dbReference type="InterPro" id="IPR036291">
    <property type="entry name" value="NAD(P)-bd_dom_sf"/>
</dbReference>
<dbReference type="Pfam" id="PF00107">
    <property type="entry name" value="ADH_zinc_N"/>
    <property type="match status" value="1"/>
</dbReference>
<dbReference type="Gene3D" id="3.40.50.720">
    <property type="entry name" value="NAD(P)-binding Rossmann-like Domain"/>
    <property type="match status" value="1"/>
</dbReference>